<dbReference type="InterPro" id="IPR018062">
    <property type="entry name" value="HTH_AraC-typ_CS"/>
</dbReference>
<keyword evidence="1" id="KW-0805">Transcription regulation</keyword>
<keyword evidence="2" id="KW-0238">DNA-binding</keyword>
<feature type="domain" description="HTH araC/xylS-type" evidence="4">
    <location>
        <begin position="48"/>
        <end position="147"/>
    </location>
</feature>
<evidence type="ECO:0000259" key="4">
    <source>
        <dbReference type="PROSITE" id="PS01124"/>
    </source>
</evidence>
<dbReference type="GO" id="GO:0043565">
    <property type="term" value="F:sequence-specific DNA binding"/>
    <property type="evidence" value="ECO:0007669"/>
    <property type="project" value="InterPro"/>
</dbReference>
<name>A0A6L8MGF5_9BURK</name>
<sequence length="149" mass="17115">MNALQESVAIAARNPPFEIHAPRSPEYWVRCLQEHEVQALNHLPVGLRRALLFIRERYSEAISAEQLAEQACVSVSHLRFLFRDHLGISFKLFLQRVRIAHAQQLLLELPPLRVTTVALSVGFNDFSHFQKCFRQIVGHAPGELRRAQK</sequence>
<dbReference type="RefSeq" id="WP_161018565.1">
    <property type="nucleotide sequence ID" value="NZ_WWCP01000003.1"/>
</dbReference>
<dbReference type="AlphaFoldDB" id="A0A6L8MGF5"/>
<comment type="caution">
    <text evidence="5">The sequence shown here is derived from an EMBL/GenBank/DDBJ whole genome shotgun (WGS) entry which is preliminary data.</text>
</comment>
<dbReference type="Proteomes" id="UP000474565">
    <property type="component" value="Unassembled WGS sequence"/>
</dbReference>
<dbReference type="Pfam" id="PF12833">
    <property type="entry name" value="HTH_18"/>
    <property type="match status" value="1"/>
</dbReference>
<reference evidence="5 6" key="1">
    <citation type="submission" date="2019-12" db="EMBL/GenBank/DDBJ databases">
        <title>Novel species isolated from a subtropical stream in China.</title>
        <authorList>
            <person name="Lu H."/>
        </authorList>
    </citation>
    <scope>NUCLEOTIDE SEQUENCE [LARGE SCALE GENOMIC DNA]</scope>
    <source>
        <strain evidence="5 6">FT50W</strain>
    </source>
</reference>
<evidence type="ECO:0000256" key="3">
    <source>
        <dbReference type="ARBA" id="ARBA00023163"/>
    </source>
</evidence>
<proteinExistence type="predicted"/>
<evidence type="ECO:0000256" key="1">
    <source>
        <dbReference type="ARBA" id="ARBA00023015"/>
    </source>
</evidence>
<dbReference type="GO" id="GO:0003700">
    <property type="term" value="F:DNA-binding transcription factor activity"/>
    <property type="evidence" value="ECO:0007669"/>
    <property type="project" value="InterPro"/>
</dbReference>
<keyword evidence="3" id="KW-0804">Transcription</keyword>
<evidence type="ECO:0000313" key="5">
    <source>
        <dbReference type="EMBL" id="MYM81301.1"/>
    </source>
</evidence>
<dbReference type="SMART" id="SM00342">
    <property type="entry name" value="HTH_ARAC"/>
    <property type="match status" value="1"/>
</dbReference>
<evidence type="ECO:0000256" key="2">
    <source>
        <dbReference type="ARBA" id="ARBA00023125"/>
    </source>
</evidence>
<dbReference type="InterPro" id="IPR018060">
    <property type="entry name" value="HTH_AraC"/>
</dbReference>
<protein>
    <submittedName>
        <fullName evidence="5">Helix-turn-helix domain-containing protein</fullName>
    </submittedName>
</protein>
<dbReference type="PANTHER" id="PTHR46796">
    <property type="entry name" value="HTH-TYPE TRANSCRIPTIONAL ACTIVATOR RHAS-RELATED"/>
    <property type="match status" value="1"/>
</dbReference>
<dbReference type="EMBL" id="WWCP01000003">
    <property type="protein sequence ID" value="MYM81301.1"/>
    <property type="molecule type" value="Genomic_DNA"/>
</dbReference>
<dbReference type="InterPro" id="IPR009057">
    <property type="entry name" value="Homeodomain-like_sf"/>
</dbReference>
<organism evidence="5 6">
    <name type="scientific">Duganella lactea</name>
    <dbReference type="NCBI Taxonomy" id="2692173"/>
    <lineage>
        <taxon>Bacteria</taxon>
        <taxon>Pseudomonadati</taxon>
        <taxon>Pseudomonadota</taxon>
        <taxon>Betaproteobacteria</taxon>
        <taxon>Burkholderiales</taxon>
        <taxon>Oxalobacteraceae</taxon>
        <taxon>Telluria group</taxon>
        <taxon>Duganella</taxon>
    </lineage>
</organism>
<dbReference type="InterPro" id="IPR050204">
    <property type="entry name" value="AraC_XylS_family_regulators"/>
</dbReference>
<accession>A0A6L8MGF5</accession>
<dbReference type="Gene3D" id="1.10.10.60">
    <property type="entry name" value="Homeodomain-like"/>
    <property type="match status" value="1"/>
</dbReference>
<evidence type="ECO:0000313" key="6">
    <source>
        <dbReference type="Proteomes" id="UP000474565"/>
    </source>
</evidence>
<dbReference type="SUPFAM" id="SSF46689">
    <property type="entry name" value="Homeodomain-like"/>
    <property type="match status" value="2"/>
</dbReference>
<gene>
    <name evidence="5" type="ORF">GTP44_04925</name>
</gene>
<dbReference type="PROSITE" id="PS00041">
    <property type="entry name" value="HTH_ARAC_FAMILY_1"/>
    <property type="match status" value="1"/>
</dbReference>
<dbReference type="PROSITE" id="PS01124">
    <property type="entry name" value="HTH_ARAC_FAMILY_2"/>
    <property type="match status" value="1"/>
</dbReference>